<sequence>MSAPTQQRWHRRGGGAALGMLAIVILGVGLGFGRADVALLGLPLAATAAVTLRRPVGAASAAIAVSVEDDEVVARVQVEGAAGVDFVVLSAGAYEEPPTTVVVSPRRAEDLEARLPVLHSGPQEVLRVSGQVFAAGADQVQHLDPKVARATIAPKRKRVTSLLLPHRLTNRPGGHAARRLGDGLDFRDLAPFTPGDRLRRIDWRATARSPRPESDLIVRRMDATAEAAAVIVLDSRDDVGPAVVEWGSNRPARKGTASLDLARPAVAAIAASYLEAGDRVAFHDLVRTGASARSGGGRRKLEQVRAVVTQTVPRPGGSLKAPVLPTAAVVYLVSTFLDEDVAGLAVLWRNAGHRVVAIDVLPAPSLEGADEEHRLAHRILQLERTDRLDRLRRLDVTVVPWQDADRDVLLRQAERYRGPR</sequence>
<evidence type="ECO:0000313" key="4">
    <source>
        <dbReference type="Proteomes" id="UP000265742"/>
    </source>
</evidence>
<reference evidence="4" key="1">
    <citation type="submission" date="2018-09" db="EMBL/GenBank/DDBJ databases">
        <authorList>
            <person name="Kim I."/>
        </authorList>
    </citation>
    <scope>NUCLEOTIDE SEQUENCE [LARGE SCALE GENOMIC DNA]</scope>
    <source>
        <strain evidence="4">DD4a</strain>
    </source>
</reference>
<dbReference type="AlphaFoldDB" id="A0A3A1TVW9"/>
<dbReference type="EMBL" id="QXTG01000002">
    <property type="protein sequence ID" value="RIX28403.1"/>
    <property type="molecule type" value="Genomic_DNA"/>
</dbReference>
<keyword evidence="4" id="KW-1185">Reference proteome</keyword>
<organism evidence="3 4">
    <name type="scientific">Amnibacterium setariae</name>
    <dbReference type="NCBI Taxonomy" id="2306585"/>
    <lineage>
        <taxon>Bacteria</taxon>
        <taxon>Bacillati</taxon>
        <taxon>Actinomycetota</taxon>
        <taxon>Actinomycetes</taxon>
        <taxon>Micrococcales</taxon>
        <taxon>Microbacteriaceae</taxon>
        <taxon>Amnibacterium</taxon>
    </lineage>
</organism>
<name>A0A3A1TVW9_9MICO</name>
<feature type="domain" description="DUF58" evidence="2">
    <location>
        <begin position="191"/>
        <end position="361"/>
    </location>
</feature>
<gene>
    <name evidence="3" type="ORF">D1781_13295</name>
</gene>
<feature type="transmembrane region" description="Helical" evidence="1">
    <location>
        <begin position="12"/>
        <end position="33"/>
    </location>
</feature>
<dbReference type="OrthoDB" id="9776116at2"/>
<protein>
    <submittedName>
        <fullName evidence="3">DUF58 domain-containing protein</fullName>
    </submittedName>
</protein>
<evidence type="ECO:0000313" key="3">
    <source>
        <dbReference type="EMBL" id="RIX28403.1"/>
    </source>
</evidence>
<dbReference type="PANTHER" id="PTHR33608:SF14">
    <property type="entry name" value="POSSIBLE CONSERVED SECRETED PROTEIN"/>
    <property type="match status" value="1"/>
</dbReference>
<dbReference type="RefSeq" id="WP_119482713.1">
    <property type="nucleotide sequence ID" value="NZ_QXTG01000002.1"/>
</dbReference>
<proteinExistence type="predicted"/>
<dbReference type="InterPro" id="IPR002881">
    <property type="entry name" value="DUF58"/>
</dbReference>
<accession>A0A3A1TVW9</accession>
<dbReference type="Pfam" id="PF01882">
    <property type="entry name" value="DUF58"/>
    <property type="match status" value="1"/>
</dbReference>
<evidence type="ECO:0000256" key="1">
    <source>
        <dbReference type="SAM" id="Phobius"/>
    </source>
</evidence>
<keyword evidence="1" id="KW-0472">Membrane</keyword>
<evidence type="ECO:0000259" key="2">
    <source>
        <dbReference type="Pfam" id="PF01882"/>
    </source>
</evidence>
<keyword evidence="1" id="KW-1133">Transmembrane helix</keyword>
<keyword evidence="1" id="KW-0812">Transmembrane</keyword>
<dbReference type="PANTHER" id="PTHR33608">
    <property type="entry name" value="BLL2464 PROTEIN"/>
    <property type="match status" value="1"/>
</dbReference>
<dbReference type="Proteomes" id="UP000265742">
    <property type="component" value="Unassembled WGS sequence"/>
</dbReference>
<comment type="caution">
    <text evidence="3">The sequence shown here is derived from an EMBL/GenBank/DDBJ whole genome shotgun (WGS) entry which is preliminary data.</text>
</comment>